<feature type="compositionally biased region" description="Polar residues" evidence="33">
    <location>
        <begin position="1035"/>
        <end position="1049"/>
    </location>
</feature>
<dbReference type="eggNOG" id="KOG2283">
    <property type="taxonomic scope" value="Eukaryota"/>
</dbReference>
<evidence type="ECO:0000256" key="31">
    <source>
        <dbReference type="ARBA" id="ARBA00075670"/>
    </source>
</evidence>
<dbReference type="Gene3D" id="1.10.287.110">
    <property type="entry name" value="DnaJ domain"/>
    <property type="match status" value="1"/>
</dbReference>
<dbReference type="GO" id="GO:0045747">
    <property type="term" value="P:positive regulation of Notch signaling pathway"/>
    <property type="evidence" value="ECO:0007669"/>
    <property type="project" value="TreeGrafter"/>
</dbReference>
<evidence type="ECO:0000256" key="7">
    <source>
        <dbReference type="ARBA" id="ARBA00022481"/>
    </source>
</evidence>
<keyword evidence="19" id="KW-0007">Acetylation</keyword>
<dbReference type="EC" id="2.7.11.1" evidence="6"/>
<dbReference type="OMA" id="HYKNTNL"/>
<dbReference type="GO" id="GO:0005524">
    <property type="term" value="F:ATP binding"/>
    <property type="evidence" value="ECO:0007669"/>
    <property type="project" value="UniProtKB-KW"/>
</dbReference>
<dbReference type="GO" id="GO:0048471">
    <property type="term" value="C:perinuclear region of cytoplasm"/>
    <property type="evidence" value="ECO:0007669"/>
    <property type="project" value="UniProtKB-SubCell"/>
</dbReference>
<evidence type="ECO:0000256" key="6">
    <source>
        <dbReference type="ARBA" id="ARBA00012513"/>
    </source>
</evidence>
<dbReference type="FunCoup" id="A0A067RJR0">
    <property type="interactions" value="1101"/>
</dbReference>
<dbReference type="CDD" id="cd06257">
    <property type="entry name" value="DnaJ"/>
    <property type="match status" value="1"/>
</dbReference>
<evidence type="ECO:0000256" key="11">
    <source>
        <dbReference type="ARBA" id="ARBA00022679"/>
    </source>
</evidence>
<evidence type="ECO:0000256" key="28">
    <source>
        <dbReference type="ARBA" id="ARBA00064305"/>
    </source>
</evidence>
<comment type="similarity">
    <text evidence="5">Belongs to the protein kinase superfamily. AGC Ser/Thr protein kinase family. PKC subfamily.</text>
</comment>
<feature type="compositionally biased region" description="Pro residues" evidence="33">
    <location>
        <begin position="360"/>
        <end position="397"/>
    </location>
</feature>
<keyword evidence="13" id="KW-0547">Nucleotide-binding</keyword>
<evidence type="ECO:0000256" key="16">
    <source>
        <dbReference type="ARBA" id="ARBA00022840"/>
    </source>
</evidence>
<keyword evidence="24" id="KW-0968">Cytoplasmic vesicle</keyword>
<dbReference type="GO" id="GO:0017124">
    <property type="term" value="F:SH3 domain binding"/>
    <property type="evidence" value="ECO:0007669"/>
    <property type="project" value="UniProtKB-KW"/>
</dbReference>
<comment type="catalytic activity">
    <reaction evidence="25">
        <text>L-threonyl-[protein] + ATP = O-phospho-L-threonyl-[protein] + ADP + H(+)</text>
        <dbReference type="Rhea" id="RHEA:46608"/>
        <dbReference type="Rhea" id="RHEA-COMP:11060"/>
        <dbReference type="Rhea" id="RHEA-COMP:11605"/>
        <dbReference type="ChEBI" id="CHEBI:15378"/>
        <dbReference type="ChEBI" id="CHEBI:30013"/>
        <dbReference type="ChEBI" id="CHEBI:30616"/>
        <dbReference type="ChEBI" id="CHEBI:61977"/>
        <dbReference type="ChEBI" id="CHEBI:456216"/>
        <dbReference type="EC" id="2.7.11.1"/>
    </reaction>
</comment>
<evidence type="ECO:0000259" key="34">
    <source>
        <dbReference type="PROSITE" id="PS50011"/>
    </source>
</evidence>
<comment type="function">
    <text evidence="27">Associates with cyclin G and CDK5. Seems to act as an auxilin homolog that is involved in the uncoating of clathrin-coated vesicles by Hsc70 in non-neuronal cells. Expression oscillates slightly during the cell cycle, peaking at G1. May play a role in clathrin-mediated endocytosis and intracellular trafficking, and in the dynamics of clathrin assembly/disassembly.</text>
</comment>
<evidence type="ECO:0000256" key="20">
    <source>
        <dbReference type="ARBA" id="ARBA00023034"/>
    </source>
</evidence>
<evidence type="ECO:0000256" key="29">
    <source>
        <dbReference type="ARBA" id="ARBA00068393"/>
    </source>
</evidence>
<feature type="compositionally biased region" description="Polar residues" evidence="33">
    <location>
        <begin position="410"/>
        <end position="427"/>
    </location>
</feature>
<name>A0A067RJR0_ZOONE</name>
<evidence type="ECO:0000313" key="38">
    <source>
        <dbReference type="EMBL" id="KDR23238.1"/>
    </source>
</evidence>
<dbReference type="InterPro" id="IPR035892">
    <property type="entry name" value="C2_domain_sf"/>
</dbReference>
<dbReference type="FunFam" id="2.60.40.1110:FF:000001">
    <property type="entry name" value="cyclin-G-associated kinase isoform X2"/>
    <property type="match status" value="1"/>
</dbReference>
<evidence type="ECO:0000313" key="39">
    <source>
        <dbReference type="Proteomes" id="UP000027135"/>
    </source>
</evidence>
<evidence type="ECO:0000256" key="26">
    <source>
        <dbReference type="ARBA" id="ARBA00048679"/>
    </source>
</evidence>
<keyword evidence="12" id="KW-0677">Repeat</keyword>
<dbReference type="InterPro" id="IPR000719">
    <property type="entry name" value="Prot_kinase_dom"/>
</dbReference>
<dbReference type="PANTHER" id="PTHR22967">
    <property type="entry name" value="SERINE/THREONINE PROTEIN KINASE"/>
    <property type="match status" value="1"/>
</dbReference>
<evidence type="ECO:0000256" key="18">
    <source>
        <dbReference type="ARBA" id="ARBA00022949"/>
    </source>
</evidence>
<keyword evidence="18" id="KW-0965">Cell junction</keyword>
<feature type="region of interest" description="Disordered" evidence="33">
    <location>
        <begin position="1019"/>
        <end position="1145"/>
    </location>
</feature>
<dbReference type="InterPro" id="IPR001623">
    <property type="entry name" value="DnaJ_domain"/>
</dbReference>
<keyword evidence="23" id="KW-0131">Cell cycle</keyword>
<keyword evidence="16" id="KW-0067">ATP-binding</keyword>
<keyword evidence="9" id="KW-0723">Serine/threonine-protein kinase</keyword>
<keyword evidence="11" id="KW-0808">Transferase</keyword>
<keyword evidence="21" id="KW-0729">SH3-binding</keyword>
<dbReference type="GO" id="GO:0005794">
    <property type="term" value="C:Golgi apparatus"/>
    <property type="evidence" value="ECO:0007669"/>
    <property type="project" value="UniProtKB-SubCell"/>
</dbReference>
<evidence type="ECO:0000256" key="25">
    <source>
        <dbReference type="ARBA" id="ARBA00047899"/>
    </source>
</evidence>
<evidence type="ECO:0000256" key="8">
    <source>
        <dbReference type="ARBA" id="ARBA00022490"/>
    </source>
</evidence>
<evidence type="ECO:0000256" key="15">
    <source>
        <dbReference type="ARBA" id="ARBA00022801"/>
    </source>
</evidence>
<reference evidence="38 39" key="1">
    <citation type="journal article" date="2014" name="Nat. Commun.">
        <title>Molecular traces of alternative social organization in a termite genome.</title>
        <authorList>
            <person name="Terrapon N."/>
            <person name="Li C."/>
            <person name="Robertson H.M."/>
            <person name="Ji L."/>
            <person name="Meng X."/>
            <person name="Booth W."/>
            <person name="Chen Z."/>
            <person name="Childers C.P."/>
            <person name="Glastad K.M."/>
            <person name="Gokhale K."/>
            <person name="Gowin J."/>
            <person name="Gronenberg W."/>
            <person name="Hermansen R.A."/>
            <person name="Hu H."/>
            <person name="Hunt B.G."/>
            <person name="Huylmans A.K."/>
            <person name="Khalil S.M."/>
            <person name="Mitchell R.D."/>
            <person name="Munoz-Torres M.C."/>
            <person name="Mustard J.A."/>
            <person name="Pan H."/>
            <person name="Reese J.T."/>
            <person name="Scharf M.E."/>
            <person name="Sun F."/>
            <person name="Vogel H."/>
            <person name="Xiao J."/>
            <person name="Yang W."/>
            <person name="Yang Z."/>
            <person name="Yang Z."/>
            <person name="Zhou J."/>
            <person name="Zhu J."/>
            <person name="Brent C.S."/>
            <person name="Elsik C.G."/>
            <person name="Goodisman M.A."/>
            <person name="Liberles D.A."/>
            <person name="Roe R.M."/>
            <person name="Vargo E.L."/>
            <person name="Vilcinskas A."/>
            <person name="Wang J."/>
            <person name="Bornberg-Bauer E."/>
            <person name="Korb J."/>
            <person name="Zhang G."/>
            <person name="Liebig J."/>
        </authorList>
    </citation>
    <scope>NUCLEOTIDE SEQUENCE [LARGE SCALE GENOMIC DNA]</scope>
    <source>
        <tissue evidence="38">Whole organism</tissue>
    </source>
</reference>
<keyword evidence="20" id="KW-0333">Golgi apparatus</keyword>
<dbReference type="GO" id="GO:0004721">
    <property type="term" value="F:phosphoprotein phosphatase activity"/>
    <property type="evidence" value="ECO:0007669"/>
    <property type="project" value="UniProtKB-KW"/>
</dbReference>
<keyword evidence="17" id="KW-0904">Protein phosphatase</keyword>
<evidence type="ECO:0000259" key="35">
    <source>
        <dbReference type="PROSITE" id="PS50076"/>
    </source>
</evidence>
<dbReference type="InterPro" id="IPR014020">
    <property type="entry name" value="Tensin_C2-dom"/>
</dbReference>
<protein>
    <recommendedName>
        <fullName evidence="30">Auxilin</fullName>
        <ecNumber evidence="6">2.7.11.1</ecNumber>
    </recommendedName>
    <alternativeName>
        <fullName evidence="29">Cyclin-G-associated kinase</fullName>
    </alternativeName>
    <alternativeName>
        <fullName evidence="32">DnaJ homolog subfamily C member 26</fullName>
    </alternativeName>
    <alternativeName>
        <fullName evidence="31">DnaJ homolog subfamily C member 6</fullName>
    </alternativeName>
</protein>
<dbReference type="FunFam" id="3.90.190.10:FF:000255">
    <property type="entry name" value="putative tyrosine-protein phosphatase auxilin"/>
    <property type="match status" value="1"/>
</dbReference>
<keyword evidence="15" id="KW-0378">Hydrolase</keyword>
<evidence type="ECO:0000259" key="37">
    <source>
        <dbReference type="PROSITE" id="PS51182"/>
    </source>
</evidence>
<evidence type="ECO:0000256" key="4">
    <source>
        <dbReference type="ARBA" id="ARBA00004601"/>
    </source>
</evidence>
<dbReference type="FunFam" id="1.10.287.110:FF:000002">
    <property type="entry name" value="putative tyrosine-protein phosphatase auxilin isoform X2"/>
    <property type="match status" value="1"/>
</dbReference>
<dbReference type="SUPFAM" id="SSF49562">
    <property type="entry name" value="C2 domain (Calcium/lipid-binding domain, CaLB)"/>
    <property type="match status" value="1"/>
</dbReference>
<comment type="catalytic activity">
    <reaction evidence="26">
        <text>L-seryl-[protein] + ATP = O-phospho-L-seryl-[protein] + ADP + H(+)</text>
        <dbReference type="Rhea" id="RHEA:17989"/>
        <dbReference type="Rhea" id="RHEA-COMP:9863"/>
        <dbReference type="Rhea" id="RHEA-COMP:11604"/>
        <dbReference type="ChEBI" id="CHEBI:15378"/>
        <dbReference type="ChEBI" id="CHEBI:29999"/>
        <dbReference type="ChEBI" id="CHEBI:30616"/>
        <dbReference type="ChEBI" id="CHEBI:83421"/>
        <dbReference type="ChEBI" id="CHEBI:456216"/>
        <dbReference type="EC" id="2.7.11.1"/>
    </reaction>
</comment>
<dbReference type="PROSITE" id="PS51181">
    <property type="entry name" value="PPASE_TENSIN"/>
    <property type="match status" value="1"/>
</dbReference>
<dbReference type="SMART" id="SM01326">
    <property type="entry name" value="PTEN_C2"/>
    <property type="match status" value="1"/>
</dbReference>
<dbReference type="FunFam" id="1.10.510.10:FF:000228">
    <property type="entry name" value="cyclin-G-associated kinase isoform X1"/>
    <property type="match status" value="1"/>
</dbReference>
<dbReference type="GO" id="GO:0072583">
    <property type="term" value="P:clathrin-dependent endocytosis"/>
    <property type="evidence" value="ECO:0007669"/>
    <property type="project" value="UniProtKB-ARBA"/>
</dbReference>
<feature type="domain" description="Protein kinase" evidence="34">
    <location>
        <begin position="36"/>
        <end position="324"/>
    </location>
</feature>
<dbReference type="GO" id="GO:0035612">
    <property type="term" value="F:AP-2 adaptor complex binding"/>
    <property type="evidence" value="ECO:0007669"/>
    <property type="project" value="TreeGrafter"/>
</dbReference>
<evidence type="ECO:0000256" key="1">
    <source>
        <dbReference type="ARBA" id="ARBA00004132"/>
    </source>
</evidence>
<dbReference type="SUPFAM" id="SSF56112">
    <property type="entry name" value="Protein kinase-like (PK-like)"/>
    <property type="match status" value="1"/>
</dbReference>
<evidence type="ECO:0000256" key="33">
    <source>
        <dbReference type="SAM" id="MobiDB-lite"/>
    </source>
</evidence>
<feature type="compositionally biased region" description="Polar residues" evidence="33">
    <location>
        <begin position="332"/>
        <end position="356"/>
    </location>
</feature>
<feature type="region of interest" description="Disordered" evidence="33">
    <location>
        <begin position="1161"/>
        <end position="1192"/>
    </location>
</feature>
<comment type="subunit">
    <text evidence="28">Forms a complex composed of HSPA8, CLTC and DNAJC6. Interacts with HSPA8/HSC70 in an ATP-dependent manner; this interaction stimulates the HSPA8's ATPase activity. Interacts with CLTC; this interaction produces a local change in heavy-chain contacts, creating a detectable global distortion of the clathrin coat. Interacts with AP2A2. Interacts with DNM1(GTP-bound form); this interaction allows clathrin-coated vesicle (CCV) formation at the plasma membrane.</text>
</comment>
<dbReference type="eggNOG" id="KOG1989">
    <property type="taxonomic scope" value="Eukaryota"/>
</dbReference>
<feature type="compositionally biased region" description="Low complexity" evidence="33">
    <location>
        <begin position="398"/>
        <end position="409"/>
    </location>
</feature>
<evidence type="ECO:0000256" key="14">
    <source>
        <dbReference type="ARBA" id="ARBA00022777"/>
    </source>
</evidence>
<evidence type="ECO:0000256" key="22">
    <source>
        <dbReference type="ARBA" id="ARBA00023186"/>
    </source>
</evidence>
<evidence type="ECO:0000256" key="30">
    <source>
        <dbReference type="ARBA" id="ARBA00069335"/>
    </source>
</evidence>
<evidence type="ECO:0000256" key="27">
    <source>
        <dbReference type="ARBA" id="ARBA00054326"/>
    </source>
</evidence>
<dbReference type="SMART" id="SM00220">
    <property type="entry name" value="S_TKc"/>
    <property type="match status" value="1"/>
</dbReference>
<evidence type="ECO:0000256" key="19">
    <source>
        <dbReference type="ARBA" id="ARBA00022990"/>
    </source>
</evidence>
<evidence type="ECO:0000256" key="3">
    <source>
        <dbReference type="ARBA" id="ARBA00004556"/>
    </source>
</evidence>
<dbReference type="eggNOG" id="KOG0431">
    <property type="taxonomic scope" value="Eukaryota"/>
</dbReference>
<evidence type="ECO:0000256" key="13">
    <source>
        <dbReference type="ARBA" id="ARBA00022741"/>
    </source>
</evidence>
<sequence>MSDLFKSAIGYFSSGNTSGAENELIGQTVEVGNVKLRVKKVIAEGGFAFVFMAQDPNTGKDYALKRLIAADEDANNIIKQEINILRKLSGHPNIIQYLAAAYIDRSKSGHGCGEYLLVTELCTGGSLVDVLTNCSSPLPVDVICRIFWQTCRAIQHMHSQEPPIIHRDLKIENLLLGTDGSMKLCDFGSATAQCFQPDPAWSANQRALLEEEMAKYTTPMYRAPEMVDTWSNHAISTASDVWALGCILYTLCYMKHPFEDSAKLRILNGNFTIPPGDLKYSCYHDVIRGCLQVNPLQRMTVADILERLAAVAESKNISLKEPLVLEGKRLDSSSSPVHTVNEPTATSNNMNSSDVTQHPPLRPAPARPPSIPHVHPDPPSRPSQPPSRPSPLPPRPSPVHQSPPRSQQQIAPQNQPRSQQNMQLTSQAGSGSGGGGGLFSSLRGGAGNFLKNLKDTTGKVMQTVQQSIARSDLDISYITSRLAVMPFPAEGLESAYRSNHADDVRAFLESRHPGGRYAIYNVSGRSHASGRLGSGRVVDCGWCIAQGVSAGNVVRHAPSLHTLYTLCNDMYNFLEQDPKNVCIVHCMDGKAASAMLVCAFLMFVNMFSAPEDAAQMFAVKRMPPGLHPSQMRYLYYMSHVLRGPSLEPHSKAVTLISVSLQPVPLFTKVRDGCRPYVEVYQGEDRVLSTLQEYERMRLFNITEGKVTLPLNVTVMGDITLVAYHARNTLGGVISSGRPTGIKIAQIQFHTGFIAEEETSLKYTKSDLDDIGEQDHYQERFTAVINIFVAEDECCSTKQPAWTGHAARNILPDCLFSARIEKDENFDTFVSHPASHGSPVPAARPTKPPQRPTPPTLSREYRDEVSDEQATQHRVNPEEVEDLLDSGSDDTPTSRRVPPPQETEATLLDIGGISRGGFNSADADSQQGDIDLLNVAPNHKPQSNVDLLGAFAQPASTTSFGAGGLGLEDLLQGGQTNNPSQELKNSDLLFDPFGGTNSQNSLPNFVSNHVAGSQSSNLLGGWDGFSRPEGPDLAPSGTSIPRNASTPNLESKTRDPFADLGNLTAGLGVGSTSGWTGGSKPTTPMNGTPRAGSPINQGSSPQHRPSSWTPQGGAPGTTSPMPGYSTPVGTPHHTAKSPAQESARVADYSRAHFDSVFNKQQDTAAGNKGGKQPGDIFDDLLGSQGYQFPKRETGPRTINEMRKEELAKDMDPDKLKILDWIDGKTHNIRALLCSMHTVLWEDAKWNKCEMHQLVTPSDVKKAYRRACLAVHPDKQMGTPNEEIAKLIFMELNNAWSDFESDGSQQQMFPAAN</sequence>
<dbReference type="GO" id="GO:0004674">
    <property type="term" value="F:protein serine/threonine kinase activity"/>
    <property type="evidence" value="ECO:0007669"/>
    <property type="project" value="UniProtKB-KW"/>
</dbReference>
<evidence type="ECO:0000256" key="9">
    <source>
        <dbReference type="ARBA" id="ARBA00022527"/>
    </source>
</evidence>
<keyword evidence="14 38" id="KW-0418">Kinase</keyword>
<dbReference type="Gene3D" id="1.10.510.10">
    <property type="entry name" value="Transferase(Phosphotransferase) domain 1"/>
    <property type="match status" value="1"/>
</dbReference>
<dbReference type="OrthoDB" id="1717591at2759"/>
<dbReference type="PROSITE" id="PS50076">
    <property type="entry name" value="DNAJ_2"/>
    <property type="match status" value="1"/>
</dbReference>
<feature type="compositionally biased region" description="Gly residues" evidence="33">
    <location>
        <begin position="1066"/>
        <end position="1076"/>
    </location>
</feature>
<dbReference type="InterPro" id="IPR011009">
    <property type="entry name" value="Kinase-like_dom_sf"/>
</dbReference>
<dbReference type="STRING" id="136037.A0A067RJR0"/>
<dbReference type="InParanoid" id="A0A067RJR0"/>
<feature type="compositionally biased region" description="Pro residues" evidence="33">
    <location>
        <begin position="845"/>
        <end position="854"/>
    </location>
</feature>
<evidence type="ECO:0000256" key="32">
    <source>
        <dbReference type="ARBA" id="ARBA00076380"/>
    </source>
</evidence>
<evidence type="ECO:0000256" key="5">
    <source>
        <dbReference type="ARBA" id="ARBA00005490"/>
    </source>
</evidence>
<keyword evidence="8" id="KW-0963">Cytoplasm</keyword>
<feature type="domain" description="Phosphatase tensin-type" evidence="36">
    <location>
        <begin position="464"/>
        <end position="644"/>
    </location>
</feature>
<dbReference type="InterPro" id="IPR036869">
    <property type="entry name" value="J_dom_sf"/>
</dbReference>
<comment type="subcellular location">
    <subcellularLocation>
        <location evidence="2">Cell junction</location>
        <location evidence="2">Focal adhesion</location>
    </subcellularLocation>
    <subcellularLocation>
        <location evidence="3">Cytoplasm</location>
        <location evidence="3">Perinuclear region</location>
    </subcellularLocation>
    <subcellularLocation>
        <location evidence="1">Cytoplasmic vesicle</location>
        <location evidence="1">Clathrin-coated vesicle</location>
    </subcellularLocation>
    <subcellularLocation>
        <location evidence="4">Golgi apparatus</location>
        <location evidence="4">trans-Golgi network</location>
    </subcellularLocation>
</comment>
<accession>A0A067RJR0</accession>
<keyword evidence="22" id="KW-0143">Chaperone</keyword>
<dbReference type="Proteomes" id="UP000027135">
    <property type="component" value="Unassembled WGS sequence"/>
</dbReference>
<feature type="compositionally biased region" description="Acidic residues" evidence="33">
    <location>
        <begin position="877"/>
        <end position="887"/>
    </location>
</feature>
<dbReference type="InterPro" id="IPR029021">
    <property type="entry name" value="Prot-tyrosine_phosphatase-like"/>
</dbReference>
<dbReference type="Pfam" id="PF10409">
    <property type="entry name" value="PTEN_C2"/>
    <property type="match status" value="1"/>
</dbReference>
<dbReference type="SMART" id="SM00271">
    <property type="entry name" value="DnaJ"/>
    <property type="match status" value="1"/>
</dbReference>
<dbReference type="InterPro" id="IPR029023">
    <property type="entry name" value="Tensin_phosphatase"/>
</dbReference>
<dbReference type="PROSITE" id="PS51182">
    <property type="entry name" value="C2_TENSIN"/>
    <property type="match status" value="1"/>
</dbReference>
<dbReference type="PROSITE" id="PS00108">
    <property type="entry name" value="PROTEIN_KINASE_ST"/>
    <property type="match status" value="1"/>
</dbReference>
<feature type="domain" description="J" evidence="35">
    <location>
        <begin position="1233"/>
        <end position="1311"/>
    </location>
</feature>
<dbReference type="SUPFAM" id="SSF52799">
    <property type="entry name" value="(Phosphotyrosine protein) phosphatases II"/>
    <property type="match status" value="1"/>
</dbReference>
<dbReference type="CDD" id="cd14511">
    <property type="entry name" value="PTP_auxilin-like"/>
    <property type="match status" value="1"/>
</dbReference>
<evidence type="ECO:0000259" key="36">
    <source>
        <dbReference type="PROSITE" id="PS51181"/>
    </source>
</evidence>
<evidence type="ECO:0000256" key="2">
    <source>
        <dbReference type="ARBA" id="ARBA00004246"/>
    </source>
</evidence>
<dbReference type="GO" id="GO:0030136">
    <property type="term" value="C:clathrin-coated vesicle"/>
    <property type="evidence" value="ECO:0007669"/>
    <property type="project" value="UniProtKB-SubCell"/>
</dbReference>
<evidence type="ECO:0000256" key="17">
    <source>
        <dbReference type="ARBA" id="ARBA00022912"/>
    </source>
</evidence>
<evidence type="ECO:0000256" key="12">
    <source>
        <dbReference type="ARBA" id="ARBA00022737"/>
    </source>
</evidence>
<keyword evidence="39" id="KW-1185">Reference proteome</keyword>
<dbReference type="SUPFAM" id="SSF46565">
    <property type="entry name" value="Chaperone J-domain"/>
    <property type="match status" value="1"/>
</dbReference>
<evidence type="ECO:0000256" key="23">
    <source>
        <dbReference type="ARBA" id="ARBA00023306"/>
    </source>
</evidence>
<dbReference type="GO" id="GO:0005925">
    <property type="term" value="C:focal adhesion"/>
    <property type="evidence" value="ECO:0007669"/>
    <property type="project" value="UniProtKB-SubCell"/>
</dbReference>
<dbReference type="PROSITE" id="PS50011">
    <property type="entry name" value="PROTEIN_KINASE_DOM"/>
    <property type="match status" value="1"/>
</dbReference>
<dbReference type="InterPro" id="IPR008271">
    <property type="entry name" value="Ser/Thr_kinase_AS"/>
</dbReference>
<dbReference type="GO" id="GO:2000369">
    <property type="term" value="P:regulation of clathrin-dependent endocytosis"/>
    <property type="evidence" value="ECO:0007669"/>
    <property type="project" value="TreeGrafter"/>
</dbReference>
<proteinExistence type="inferred from homology"/>
<evidence type="ECO:0000256" key="10">
    <source>
        <dbReference type="ARBA" id="ARBA00022553"/>
    </source>
</evidence>
<keyword evidence="10" id="KW-0597">Phosphoprotein</keyword>
<dbReference type="EMBL" id="KK852470">
    <property type="protein sequence ID" value="KDR23238.1"/>
    <property type="molecule type" value="Genomic_DNA"/>
</dbReference>
<feature type="compositionally biased region" description="Polar residues" evidence="33">
    <location>
        <begin position="1093"/>
        <end position="1119"/>
    </location>
</feature>
<evidence type="ECO:0000256" key="21">
    <source>
        <dbReference type="ARBA" id="ARBA00023036"/>
    </source>
</evidence>
<organism evidence="38 39">
    <name type="scientific">Zootermopsis nevadensis</name>
    <name type="common">Dampwood termite</name>
    <dbReference type="NCBI Taxonomy" id="136037"/>
    <lineage>
        <taxon>Eukaryota</taxon>
        <taxon>Metazoa</taxon>
        <taxon>Ecdysozoa</taxon>
        <taxon>Arthropoda</taxon>
        <taxon>Hexapoda</taxon>
        <taxon>Insecta</taxon>
        <taxon>Pterygota</taxon>
        <taxon>Neoptera</taxon>
        <taxon>Polyneoptera</taxon>
        <taxon>Dictyoptera</taxon>
        <taxon>Blattodea</taxon>
        <taxon>Blattoidea</taxon>
        <taxon>Termitoidae</taxon>
        <taxon>Termopsidae</taxon>
        <taxon>Zootermopsis</taxon>
    </lineage>
</organism>
<dbReference type="Gene3D" id="3.90.190.10">
    <property type="entry name" value="Protein tyrosine phosphatase superfamily"/>
    <property type="match status" value="1"/>
</dbReference>
<dbReference type="PANTHER" id="PTHR22967:SF105">
    <property type="entry name" value="CYCLIN-G-ASSOCIATED KINASE"/>
    <property type="match status" value="1"/>
</dbReference>
<gene>
    <name evidence="38" type="ORF">L798_07140</name>
</gene>
<keyword evidence="7" id="KW-0488">Methylation</keyword>
<dbReference type="Pfam" id="PF00069">
    <property type="entry name" value="Pkinase"/>
    <property type="match status" value="1"/>
</dbReference>
<feature type="region of interest" description="Disordered" evidence="33">
    <location>
        <begin position="828"/>
        <end position="924"/>
    </location>
</feature>
<feature type="region of interest" description="Disordered" evidence="33">
    <location>
        <begin position="329"/>
        <end position="440"/>
    </location>
</feature>
<dbReference type="Gene3D" id="2.60.40.1110">
    <property type="match status" value="1"/>
</dbReference>
<evidence type="ECO:0000256" key="24">
    <source>
        <dbReference type="ARBA" id="ARBA00023329"/>
    </source>
</evidence>
<feature type="domain" description="C2 tensin-type" evidence="37">
    <location>
        <begin position="650"/>
        <end position="789"/>
    </location>
</feature>